<comment type="similarity">
    <text evidence="1">Belongs to the TACO1 family.</text>
</comment>
<dbReference type="RefSeq" id="XP_052947172.1">
    <property type="nucleotide sequence ID" value="XM_053086758.1"/>
</dbReference>
<dbReference type="PANTHER" id="PTHR12532:SF0">
    <property type="entry name" value="TRANSLATIONAL ACTIVATOR OF CYTOCHROME C OXIDASE 1"/>
    <property type="match status" value="1"/>
</dbReference>
<dbReference type="EMBL" id="JAKWFO010000004">
    <property type="protein sequence ID" value="KAI9637395.1"/>
    <property type="molecule type" value="Genomic_DNA"/>
</dbReference>
<dbReference type="InterPro" id="IPR049083">
    <property type="entry name" value="TACO1_YebC_N"/>
</dbReference>
<protein>
    <submittedName>
        <fullName evidence="5">Transcriptional regulator TACO1-like protein</fullName>
    </submittedName>
</protein>
<name>A0AA38LVJ0_9TREE</name>
<evidence type="ECO:0000256" key="1">
    <source>
        <dbReference type="ARBA" id="ARBA00008724"/>
    </source>
</evidence>
<evidence type="ECO:0000259" key="3">
    <source>
        <dbReference type="Pfam" id="PF01709"/>
    </source>
</evidence>
<dbReference type="AlphaFoldDB" id="A0AA38LVJ0"/>
<feature type="region of interest" description="Disordered" evidence="2">
    <location>
        <begin position="29"/>
        <end position="51"/>
    </location>
</feature>
<dbReference type="Gene3D" id="1.10.10.200">
    <property type="match status" value="1"/>
</dbReference>
<evidence type="ECO:0000259" key="4">
    <source>
        <dbReference type="Pfam" id="PF20772"/>
    </source>
</evidence>
<dbReference type="SUPFAM" id="SSF75625">
    <property type="entry name" value="YebC-like"/>
    <property type="match status" value="1"/>
</dbReference>
<feature type="domain" description="TACO1/YebC-like second and third" evidence="3">
    <location>
        <begin position="120"/>
        <end position="291"/>
    </location>
</feature>
<dbReference type="Gene3D" id="3.30.70.980">
    <property type="match status" value="2"/>
</dbReference>
<gene>
    <name evidence="5" type="ORF">MKK02DRAFT_23637</name>
</gene>
<dbReference type="InterPro" id="IPR017856">
    <property type="entry name" value="Integrase-like_N"/>
</dbReference>
<reference evidence="5" key="1">
    <citation type="journal article" date="2022" name="G3 (Bethesda)">
        <title>High quality genome of the basidiomycete yeast Dioszegia hungarica PDD-24b-2 isolated from cloud water.</title>
        <authorList>
            <person name="Jarrige D."/>
            <person name="Haridas S."/>
            <person name="Bleykasten-Grosshans C."/>
            <person name="Joly M."/>
            <person name="Nadalig T."/>
            <person name="Sancelme M."/>
            <person name="Vuilleumier S."/>
            <person name="Grigoriev I.V."/>
            <person name="Amato P."/>
            <person name="Bringel F."/>
        </authorList>
    </citation>
    <scope>NUCLEOTIDE SEQUENCE</scope>
    <source>
        <strain evidence="5">PDD-24b-2</strain>
    </source>
</reference>
<proteinExistence type="inferred from homology"/>
<sequence length="292" mass="31604">MRSARLISDLVAGPSRPCLAYIPRQISPRPLHTSEPARSGHNRWSKIRHRKGAADAQKSALYSRLTADIHSALRPPASPDPVFNARLATAIAKARDGGVPKDVVEKCFTKARAAADGSGQSVIYEAVGASGREAMIIECITENAARTVKRLKEILHKRDCRIAPVAYLFEKKGVIVVSAAAGRGFDELFEVAVEAGAEDVREVEEEDGMLYEIITPPTELSTLTNLLSDPSLADKYPIQSSELSFLPTAPLPVLAEGEEGEGISEERAEAVERVVGLLELEGDVVKVWTNLE</sequence>
<evidence type="ECO:0000313" key="6">
    <source>
        <dbReference type="Proteomes" id="UP001164286"/>
    </source>
</evidence>
<dbReference type="Pfam" id="PF20772">
    <property type="entry name" value="TACO1_YebC_N"/>
    <property type="match status" value="1"/>
</dbReference>
<feature type="domain" description="TACO1/YebC-like N-terminal" evidence="4">
    <location>
        <begin position="42"/>
        <end position="112"/>
    </location>
</feature>
<dbReference type="InterPro" id="IPR029072">
    <property type="entry name" value="YebC-like"/>
</dbReference>
<keyword evidence="6" id="KW-1185">Reference proteome</keyword>
<dbReference type="GeneID" id="77725959"/>
<feature type="compositionally biased region" description="Basic residues" evidence="2">
    <location>
        <begin position="40"/>
        <end position="51"/>
    </location>
</feature>
<comment type="caution">
    <text evidence="5">The sequence shown here is derived from an EMBL/GenBank/DDBJ whole genome shotgun (WGS) entry which is preliminary data.</text>
</comment>
<dbReference type="InterPro" id="IPR026564">
    <property type="entry name" value="Transcrip_reg_TACO1-like_dom3"/>
</dbReference>
<dbReference type="Proteomes" id="UP001164286">
    <property type="component" value="Unassembled WGS sequence"/>
</dbReference>
<accession>A0AA38LVJ0</accession>
<evidence type="ECO:0000256" key="2">
    <source>
        <dbReference type="SAM" id="MobiDB-lite"/>
    </source>
</evidence>
<dbReference type="InterPro" id="IPR048300">
    <property type="entry name" value="TACO1_YebC-like_2nd/3rd_dom"/>
</dbReference>
<organism evidence="5 6">
    <name type="scientific">Dioszegia hungarica</name>
    <dbReference type="NCBI Taxonomy" id="4972"/>
    <lineage>
        <taxon>Eukaryota</taxon>
        <taxon>Fungi</taxon>
        <taxon>Dikarya</taxon>
        <taxon>Basidiomycota</taxon>
        <taxon>Agaricomycotina</taxon>
        <taxon>Tremellomycetes</taxon>
        <taxon>Tremellales</taxon>
        <taxon>Bulleribasidiaceae</taxon>
        <taxon>Dioszegia</taxon>
    </lineage>
</organism>
<dbReference type="PANTHER" id="PTHR12532">
    <property type="entry name" value="TRANSLATIONAL ACTIVATOR OF CYTOCHROME C OXIDASE 1"/>
    <property type="match status" value="1"/>
</dbReference>
<dbReference type="Pfam" id="PF01709">
    <property type="entry name" value="Transcrip_reg"/>
    <property type="match status" value="1"/>
</dbReference>
<dbReference type="GO" id="GO:0005739">
    <property type="term" value="C:mitochondrion"/>
    <property type="evidence" value="ECO:0007669"/>
    <property type="project" value="TreeGrafter"/>
</dbReference>
<evidence type="ECO:0000313" key="5">
    <source>
        <dbReference type="EMBL" id="KAI9637395.1"/>
    </source>
</evidence>
<dbReference type="InterPro" id="IPR002876">
    <property type="entry name" value="Transcrip_reg_TACO1-like"/>
</dbReference>